<comment type="caution">
    <text evidence="1">The sequence shown here is derived from an EMBL/GenBank/DDBJ whole genome shotgun (WGS) entry which is preliminary data.</text>
</comment>
<dbReference type="AlphaFoldDB" id="A0A4R2RHR2"/>
<keyword evidence="2" id="KW-1185">Reference proteome</keyword>
<name>A0A4R2RHR2_9RHOB</name>
<gene>
    <name evidence="1" type="ORF">EV663_103166</name>
</gene>
<proteinExistence type="predicted"/>
<organism evidence="1 2">
    <name type="scientific">Rhodovulum bhavnagarense</name>
    <dbReference type="NCBI Taxonomy" id="992286"/>
    <lineage>
        <taxon>Bacteria</taxon>
        <taxon>Pseudomonadati</taxon>
        <taxon>Pseudomonadota</taxon>
        <taxon>Alphaproteobacteria</taxon>
        <taxon>Rhodobacterales</taxon>
        <taxon>Paracoccaceae</taxon>
        <taxon>Rhodovulum</taxon>
    </lineage>
</organism>
<dbReference type="OrthoDB" id="5597599at2"/>
<dbReference type="GO" id="GO:0016874">
    <property type="term" value="F:ligase activity"/>
    <property type="evidence" value="ECO:0007669"/>
    <property type="project" value="UniProtKB-KW"/>
</dbReference>
<protein>
    <submittedName>
        <fullName evidence="1">Putative amidoligase enzyme</fullName>
    </submittedName>
</protein>
<keyword evidence="1" id="KW-0436">Ligase</keyword>
<reference evidence="1 2" key="1">
    <citation type="submission" date="2019-03" db="EMBL/GenBank/DDBJ databases">
        <title>Genomic Encyclopedia of Type Strains, Phase IV (KMG-IV): sequencing the most valuable type-strain genomes for metagenomic binning, comparative biology and taxonomic classification.</title>
        <authorList>
            <person name="Goeker M."/>
        </authorList>
    </citation>
    <scope>NUCLEOTIDE SEQUENCE [LARGE SCALE GENOMIC DNA]</scope>
    <source>
        <strain evidence="1 2">DSM 24766</strain>
    </source>
</reference>
<dbReference type="EMBL" id="SLXU01000003">
    <property type="protein sequence ID" value="TCP61979.1"/>
    <property type="molecule type" value="Genomic_DNA"/>
</dbReference>
<dbReference type="InterPro" id="IPR022025">
    <property type="entry name" value="Amidoligase_2"/>
</dbReference>
<evidence type="ECO:0000313" key="1">
    <source>
        <dbReference type="EMBL" id="TCP61979.1"/>
    </source>
</evidence>
<dbReference type="RefSeq" id="WP_132950844.1">
    <property type="nucleotide sequence ID" value="NZ_SLXU01000003.1"/>
</dbReference>
<dbReference type="Pfam" id="PF12224">
    <property type="entry name" value="Amidoligase_2"/>
    <property type="match status" value="1"/>
</dbReference>
<sequence length="330" mass="36691">MDGITALVPRDRFLPLSPRMTAKGFPRRVGVEIEFGGLTETEAAQQVVAALGGRIGQIDAHELSVQDTTLGDIGICLDTAWRDKAGNALADLGLDLSRAVVPVEIVTPPLAPDDMPELENLRGHLCKAGATGSRKGMFLGYGLHLNPEIADETAGAILPVLRAFALLEDWLRNADPIDPSRRVMPFIEPYPRRFVDRLAGEARTWSLDALVEAYLADTPTRNRGLDLLPCLRHLDEDRLCAALGDEARSVSARPAFHYRLPDCRIDEIGWRIAYEWNRWAMVEALAARPMDLDRLADDWLDYRGQFISTRPDWLAHVETRLDELALWAGP</sequence>
<accession>A0A4R2RHR2</accession>
<evidence type="ECO:0000313" key="2">
    <source>
        <dbReference type="Proteomes" id="UP000295050"/>
    </source>
</evidence>
<dbReference type="Proteomes" id="UP000295050">
    <property type="component" value="Unassembled WGS sequence"/>
</dbReference>